<dbReference type="RefSeq" id="WP_211082134.1">
    <property type="nucleotide sequence ID" value="NZ_CBCSLC010000003.1"/>
</dbReference>
<proteinExistence type="predicted"/>
<protein>
    <submittedName>
        <fullName evidence="1">Uncharacterized protein</fullName>
    </submittedName>
</protein>
<comment type="caution">
    <text evidence="1">The sequence shown here is derived from an EMBL/GenBank/DDBJ whole genome shotgun (WGS) entry which is preliminary data.</text>
</comment>
<organism evidence="1 2">
    <name type="scientific">Paenibacillus xylanexedens</name>
    <dbReference type="NCBI Taxonomy" id="528191"/>
    <lineage>
        <taxon>Bacteria</taxon>
        <taxon>Bacillati</taxon>
        <taxon>Bacillota</taxon>
        <taxon>Bacilli</taxon>
        <taxon>Bacillales</taxon>
        <taxon>Paenibacillaceae</taxon>
        <taxon>Paenibacillus</taxon>
    </lineage>
</organism>
<accession>A0ABS4RSC8</accession>
<dbReference type="EMBL" id="JAGIKV010000006">
    <property type="protein sequence ID" value="MBP2245336.1"/>
    <property type="molecule type" value="Genomic_DNA"/>
</dbReference>
<gene>
    <name evidence="1" type="ORF">J2Z28_001954</name>
</gene>
<evidence type="ECO:0000313" key="2">
    <source>
        <dbReference type="Proteomes" id="UP000810207"/>
    </source>
</evidence>
<reference evidence="1 2" key="1">
    <citation type="submission" date="2021-03" db="EMBL/GenBank/DDBJ databases">
        <title>Genomic Encyclopedia of Type Strains, Phase IV (KMG-IV): sequencing the most valuable type-strain genomes for metagenomic binning, comparative biology and taxonomic classification.</title>
        <authorList>
            <person name="Goeker M."/>
        </authorList>
    </citation>
    <scope>NUCLEOTIDE SEQUENCE [LARGE SCALE GENOMIC DNA]</scope>
    <source>
        <strain evidence="1 2">DSM 21292</strain>
    </source>
</reference>
<name>A0ABS4RSC8_PAEXY</name>
<dbReference type="Proteomes" id="UP000810207">
    <property type="component" value="Unassembled WGS sequence"/>
</dbReference>
<keyword evidence="2" id="KW-1185">Reference proteome</keyword>
<evidence type="ECO:0000313" key="1">
    <source>
        <dbReference type="EMBL" id="MBP2245336.1"/>
    </source>
</evidence>
<sequence>MPTPTESLIGAFQNCKNRNCSKEQLESFLDRAKTQFAGNEAMQANIKFLESQI</sequence>